<evidence type="ECO:0000256" key="1">
    <source>
        <dbReference type="ARBA" id="ARBA00009437"/>
    </source>
</evidence>
<dbReference type="InterPro" id="IPR005119">
    <property type="entry name" value="LysR_subst-bd"/>
</dbReference>
<evidence type="ECO:0000313" key="7">
    <source>
        <dbReference type="Proteomes" id="UP000782610"/>
    </source>
</evidence>
<dbReference type="GO" id="GO:0003677">
    <property type="term" value="F:DNA binding"/>
    <property type="evidence" value="ECO:0007669"/>
    <property type="project" value="UniProtKB-KW"/>
</dbReference>
<keyword evidence="4" id="KW-0804">Transcription</keyword>
<dbReference type="EMBL" id="JACRAF010000044">
    <property type="protein sequence ID" value="MBI4923100.1"/>
    <property type="molecule type" value="Genomic_DNA"/>
</dbReference>
<sequence>MSIDWADLRLFLDVARLGGLSAATTTTGLSAATLGRRVTALEKQVGEPLFQRSHSGYALTHAGEELLRRAEDVEAAMTSLTRWRDGTLGDRVVRISAGSWTTEFLARHIGEIWHVSDPFRIEFVTAYDKVDIGRRNADIGVRSERPIEPNLAGRLTGKVAHAIYSGRQLINGVEAGLFVGVTGEAANVKMARWMMAHHGDRIGVRGNDSHSVRELVAAGAGLTVLPCFAGDSDPRLVRVAPPIPDLMSEQWLVSHQDERHSREVRTLLERLAGLFKTHAPLFTGEGRNRP</sequence>
<dbReference type="Gene3D" id="1.10.10.10">
    <property type="entry name" value="Winged helix-like DNA-binding domain superfamily/Winged helix DNA-binding domain"/>
    <property type="match status" value="1"/>
</dbReference>
<evidence type="ECO:0000259" key="5">
    <source>
        <dbReference type="PROSITE" id="PS50931"/>
    </source>
</evidence>
<evidence type="ECO:0000256" key="3">
    <source>
        <dbReference type="ARBA" id="ARBA00023125"/>
    </source>
</evidence>
<evidence type="ECO:0000256" key="2">
    <source>
        <dbReference type="ARBA" id="ARBA00023015"/>
    </source>
</evidence>
<protein>
    <submittedName>
        <fullName evidence="6">LysR family transcriptional regulator</fullName>
    </submittedName>
</protein>
<dbReference type="InterPro" id="IPR000847">
    <property type="entry name" value="LysR_HTH_N"/>
</dbReference>
<comment type="similarity">
    <text evidence="1">Belongs to the LysR transcriptional regulatory family.</text>
</comment>
<feature type="domain" description="HTH lysR-type" evidence="5">
    <location>
        <begin position="3"/>
        <end position="60"/>
    </location>
</feature>
<dbReference type="InterPro" id="IPR050176">
    <property type="entry name" value="LTTR"/>
</dbReference>
<dbReference type="Proteomes" id="UP000782610">
    <property type="component" value="Unassembled WGS sequence"/>
</dbReference>
<dbReference type="Pfam" id="PF00126">
    <property type="entry name" value="HTH_1"/>
    <property type="match status" value="1"/>
</dbReference>
<keyword evidence="3" id="KW-0238">DNA-binding</keyword>
<proteinExistence type="inferred from homology"/>
<dbReference type="PANTHER" id="PTHR30579">
    <property type="entry name" value="TRANSCRIPTIONAL REGULATOR"/>
    <property type="match status" value="1"/>
</dbReference>
<dbReference type="PANTHER" id="PTHR30579:SF3">
    <property type="entry name" value="TRANSCRIPTIONAL REGULATORY PROTEIN"/>
    <property type="match status" value="1"/>
</dbReference>
<accession>A0A933L4X4</accession>
<dbReference type="AlphaFoldDB" id="A0A933L4X4"/>
<dbReference type="InterPro" id="IPR036390">
    <property type="entry name" value="WH_DNA-bd_sf"/>
</dbReference>
<reference evidence="6" key="1">
    <citation type="submission" date="2020-07" db="EMBL/GenBank/DDBJ databases">
        <title>Huge and variable diversity of episymbiotic CPR bacteria and DPANN archaea in groundwater ecosystems.</title>
        <authorList>
            <person name="He C.Y."/>
            <person name="Keren R."/>
            <person name="Whittaker M."/>
            <person name="Farag I.F."/>
            <person name="Doudna J."/>
            <person name="Cate J.H.D."/>
            <person name="Banfield J.F."/>
        </authorList>
    </citation>
    <scope>NUCLEOTIDE SEQUENCE</scope>
    <source>
        <strain evidence="6">NC_groundwater_1586_Pr3_B-0.1um_66_15</strain>
    </source>
</reference>
<evidence type="ECO:0000313" key="6">
    <source>
        <dbReference type="EMBL" id="MBI4923100.1"/>
    </source>
</evidence>
<gene>
    <name evidence="6" type="ORF">HY834_15255</name>
</gene>
<dbReference type="SUPFAM" id="SSF46785">
    <property type="entry name" value="Winged helix' DNA-binding domain"/>
    <property type="match status" value="1"/>
</dbReference>
<keyword evidence="2" id="KW-0805">Transcription regulation</keyword>
<comment type="caution">
    <text evidence="6">The sequence shown here is derived from an EMBL/GenBank/DDBJ whole genome shotgun (WGS) entry which is preliminary data.</text>
</comment>
<organism evidence="6 7">
    <name type="scientific">Devosia nanyangense</name>
    <dbReference type="NCBI Taxonomy" id="1228055"/>
    <lineage>
        <taxon>Bacteria</taxon>
        <taxon>Pseudomonadati</taxon>
        <taxon>Pseudomonadota</taxon>
        <taxon>Alphaproteobacteria</taxon>
        <taxon>Hyphomicrobiales</taxon>
        <taxon>Devosiaceae</taxon>
        <taxon>Devosia</taxon>
    </lineage>
</organism>
<dbReference type="PROSITE" id="PS50931">
    <property type="entry name" value="HTH_LYSR"/>
    <property type="match status" value="1"/>
</dbReference>
<dbReference type="SUPFAM" id="SSF53850">
    <property type="entry name" value="Periplasmic binding protein-like II"/>
    <property type="match status" value="1"/>
</dbReference>
<evidence type="ECO:0000256" key="4">
    <source>
        <dbReference type="ARBA" id="ARBA00023163"/>
    </source>
</evidence>
<dbReference type="InterPro" id="IPR036388">
    <property type="entry name" value="WH-like_DNA-bd_sf"/>
</dbReference>
<name>A0A933L4X4_9HYPH</name>
<dbReference type="GO" id="GO:0003700">
    <property type="term" value="F:DNA-binding transcription factor activity"/>
    <property type="evidence" value="ECO:0007669"/>
    <property type="project" value="InterPro"/>
</dbReference>
<dbReference type="Pfam" id="PF03466">
    <property type="entry name" value="LysR_substrate"/>
    <property type="match status" value="1"/>
</dbReference>